<dbReference type="Gene3D" id="3.40.250.10">
    <property type="entry name" value="Rhodanese-like domain"/>
    <property type="match status" value="1"/>
</dbReference>
<protein>
    <submittedName>
        <fullName evidence="3">Rhodanese-like domain-containing protein</fullName>
    </submittedName>
</protein>
<dbReference type="EMBL" id="JAIOIV010000014">
    <property type="protein sequence ID" value="MBZ0154806.1"/>
    <property type="molecule type" value="Genomic_DNA"/>
</dbReference>
<sequence>MRVKWMVPLLFLLFSFSLAVAEEFKTLNADEVKRLMKKKTKMVLVDARTVQEYREGHLPSAVNVPPDSLAGMGTVLPKKKDTLLIFYCRGAG</sequence>
<feature type="domain" description="Rhodanese" evidence="2">
    <location>
        <begin position="38"/>
        <end position="90"/>
    </location>
</feature>
<feature type="chain" id="PRO_5036865276" evidence="1">
    <location>
        <begin position="22"/>
        <end position="92"/>
    </location>
</feature>
<evidence type="ECO:0000259" key="2">
    <source>
        <dbReference type="PROSITE" id="PS50206"/>
    </source>
</evidence>
<dbReference type="SUPFAM" id="SSF52821">
    <property type="entry name" value="Rhodanese/Cell cycle control phosphatase"/>
    <property type="match status" value="1"/>
</dbReference>
<dbReference type="Proteomes" id="UP000705867">
    <property type="component" value="Unassembled WGS sequence"/>
</dbReference>
<dbReference type="CDD" id="cd00158">
    <property type="entry name" value="RHOD"/>
    <property type="match status" value="1"/>
</dbReference>
<dbReference type="InterPro" id="IPR001763">
    <property type="entry name" value="Rhodanese-like_dom"/>
</dbReference>
<evidence type="ECO:0000313" key="3">
    <source>
        <dbReference type="EMBL" id="MBZ0154806.1"/>
    </source>
</evidence>
<reference evidence="3" key="1">
    <citation type="journal article" date="2021" name="bioRxiv">
        <title>Unraveling nitrogen, sulfur and carbon metabolic pathways and microbial community transcriptional responses to substrate deprivation and toxicity stresses in a bioreactor mimicking anoxic brackish coastal sediment conditions.</title>
        <authorList>
            <person name="Martins P.D."/>
            <person name="Echeveste M.J."/>
            <person name="Arshad A."/>
            <person name="Kurth J."/>
            <person name="Ouboter H."/>
            <person name="Jetten M.S.M."/>
            <person name="Welte C.U."/>
        </authorList>
    </citation>
    <scope>NUCLEOTIDE SEQUENCE</scope>
    <source>
        <strain evidence="3">MAG_39</strain>
    </source>
</reference>
<reference evidence="3" key="2">
    <citation type="submission" date="2021-08" db="EMBL/GenBank/DDBJ databases">
        <authorList>
            <person name="Dalcin Martins P."/>
        </authorList>
    </citation>
    <scope>NUCLEOTIDE SEQUENCE</scope>
    <source>
        <strain evidence="3">MAG_39</strain>
    </source>
</reference>
<keyword evidence="1" id="KW-0732">Signal</keyword>
<evidence type="ECO:0000313" key="4">
    <source>
        <dbReference type="Proteomes" id="UP000705867"/>
    </source>
</evidence>
<gene>
    <name evidence="3" type="ORF">K8I29_01155</name>
</gene>
<dbReference type="PROSITE" id="PS50206">
    <property type="entry name" value="RHODANESE_3"/>
    <property type="match status" value="1"/>
</dbReference>
<organism evidence="3 4">
    <name type="scientific">Candidatus Nitrobium versatile</name>
    <dbReference type="NCBI Taxonomy" id="2884831"/>
    <lineage>
        <taxon>Bacteria</taxon>
        <taxon>Pseudomonadati</taxon>
        <taxon>Nitrospirota</taxon>
        <taxon>Nitrospiria</taxon>
        <taxon>Nitrospirales</taxon>
        <taxon>Nitrospiraceae</taxon>
        <taxon>Candidatus Nitrobium</taxon>
    </lineage>
</organism>
<name>A0A953JBF4_9BACT</name>
<feature type="signal peptide" evidence="1">
    <location>
        <begin position="1"/>
        <end position="21"/>
    </location>
</feature>
<proteinExistence type="predicted"/>
<comment type="caution">
    <text evidence="3">The sequence shown here is derived from an EMBL/GenBank/DDBJ whole genome shotgun (WGS) entry which is preliminary data.</text>
</comment>
<accession>A0A953JBF4</accession>
<evidence type="ECO:0000256" key="1">
    <source>
        <dbReference type="SAM" id="SignalP"/>
    </source>
</evidence>
<dbReference type="AlphaFoldDB" id="A0A953JBF4"/>
<dbReference type="InterPro" id="IPR036873">
    <property type="entry name" value="Rhodanese-like_dom_sf"/>
</dbReference>
<dbReference type="Pfam" id="PF00581">
    <property type="entry name" value="Rhodanese"/>
    <property type="match status" value="1"/>
</dbReference>